<name>A0A381NR41_9ZZZZ</name>
<reference evidence="2" key="1">
    <citation type="submission" date="2018-05" db="EMBL/GenBank/DDBJ databases">
        <authorList>
            <person name="Lanie J.A."/>
            <person name="Ng W.-L."/>
            <person name="Kazmierczak K.M."/>
            <person name="Andrzejewski T.M."/>
            <person name="Davidsen T.M."/>
            <person name="Wayne K.J."/>
            <person name="Tettelin H."/>
            <person name="Glass J.I."/>
            <person name="Rusch D."/>
            <person name="Podicherti R."/>
            <person name="Tsui H.-C.T."/>
            <person name="Winkler M.E."/>
        </authorList>
    </citation>
    <scope>NUCLEOTIDE SEQUENCE</scope>
</reference>
<dbReference type="EMBL" id="UINC01000541">
    <property type="protein sequence ID" value="SUZ57075.1"/>
    <property type="molecule type" value="Genomic_DNA"/>
</dbReference>
<organism evidence="2">
    <name type="scientific">marine metagenome</name>
    <dbReference type="NCBI Taxonomy" id="408172"/>
    <lineage>
        <taxon>unclassified sequences</taxon>
        <taxon>metagenomes</taxon>
        <taxon>ecological metagenomes</taxon>
    </lineage>
</organism>
<evidence type="ECO:0000313" key="2">
    <source>
        <dbReference type="EMBL" id="SUZ57075.1"/>
    </source>
</evidence>
<feature type="region of interest" description="Disordered" evidence="1">
    <location>
        <begin position="1"/>
        <end position="24"/>
    </location>
</feature>
<evidence type="ECO:0000256" key="1">
    <source>
        <dbReference type="SAM" id="MobiDB-lite"/>
    </source>
</evidence>
<sequence length="96" mass="10486">MSRAFIKEDPDEPTPKYQLPDPESPYYNEAAAWALIQGADQGDSRSAELATSYNWGDPILVSSVLSILQEAETAGEDRVAQLARRFLKAAGQSESP</sequence>
<accession>A0A381NR41</accession>
<proteinExistence type="predicted"/>
<protein>
    <submittedName>
        <fullName evidence="2">Uncharacterized protein</fullName>
    </submittedName>
</protein>
<gene>
    <name evidence="2" type="ORF">METZ01_LOCUS9929</name>
</gene>
<dbReference type="AlphaFoldDB" id="A0A381NR41"/>